<dbReference type="EMBL" id="JAHWGI010000027">
    <property type="protein sequence ID" value="KAK3908011.1"/>
    <property type="molecule type" value="Genomic_DNA"/>
</dbReference>
<protein>
    <submittedName>
        <fullName evidence="1">ORC1-type DNA replication protein 9</fullName>
    </submittedName>
</protein>
<proteinExistence type="predicted"/>
<evidence type="ECO:0000313" key="2">
    <source>
        <dbReference type="Proteomes" id="UP001219518"/>
    </source>
</evidence>
<comment type="caution">
    <text evidence="1">The sequence shown here is derived from an EMBL/GenBank/DDBJ whole genome shotgun (WGS) entry which is preliminary data.</text>
</comment>
<reference evidence="1" key="2">
    <citation type="journal article" date="2023" name="BMC Genomics">
        <title>Pest status, molecular evolution, and epigenetic factors derived from the genome assembly of Frankliniella fusca, a thysanopteran phytovirus vector.</title>
        <authorList>
            <person name="Catto M.A."/>
            <person name="Labadie P.E."/>
            <person name="Jacobson A.L."/>
            <person name="Kennedy G.G."/>
            <person name="Srinivasan R."/>
            <person name="Hunt B.G."/>
        </authorList>
    </citation>
    <scope>NUCLEOTIDE SEQUENCE</scope>
    <source>
        <strain evidence="1">PL_HMW_Pooled</strain>
    </source>
</reference>
<keyword evidence="2" id="KW-1185">Reference proteome</keyword>
<organism evidence="1 2">
    <name type="scientific">Frankliniella fusca</name>
    <dbReference type="NCBI Taxonomy" id="407009"/>
    <lineage>
        <taxon>Eukaryota</taxon>
        <taxon>Metazoa</taxon>
        <taxon>Ecdysozoa</taxon>
        <taxon>Arthropoda</taxon>
        <taxon>Hexapoda</taxon>
        <taxon>Insecta</taxon>
        <taxon>Pterygota</taxon>
        <taxon>Neoptera</taxon>
        <taxon>Paraneoptera</taxon>
        <taxon>Thysanoptera</taxon>
        <taxon>Terebrantia</taxon>
        <taxon>Thripoidea</taxon>
        <taxon>Thripidae</taxon>
        <taxon>Frankliniella</taxon>
    </lineage>
</organism>
<accession>A0AAE1GSL7</accession>
<name>A0AAE1GSL7_9NEOP</name>
<dbReference type="AlphaFoldDB" id="A0AAE1GSL7"/>
<dbReference type="Proteomes" id="UP001219518">
    <property type="component" value="Unassembled WGS sequence"/>
</dbReference>
<gene>
    <name evidence="1" type="ORF">KUF71_003143</name>
</gene>
<sequence length="75" mass="7680">MLCRAAALAPRARVATSGRLGLASPGLAAAQVTRGTLFSAGFARLGLVSLVSAMCQTDRDTRQQTDDDAGPVTMS</sequence>
<reference evidence="1" key="1">
    <citation type="submission" date="2021-07" db="EMBL/GenBank/DDBJ databases">
        <authorList>
            <person name="Catto M.A."/>
            <person name="Jacobson A."/>
            <person name="Kennedy G."/>
            <person name="Labadie P."/>
            <person name="Hunt B.G."/>
            <person name="Srinivasan R."/>
        </authorList>
    </citation>
    <scope>NUCLEOTIDE SEQUENCE</scope>
    <source>
        <strain evidence="1">PL_HMW_Pooled</strain>
        <tissue evidence="1">Head</tissue>
    </source>
</reference>
<evidence type="ECO:0000313" key="1">
    <source>
        <dbReference type="EMBL" id="KAK3908011.1"/>
    </source>
</evidence>